<comment type="caution">
    <text evidence="1">The sequence shown here is derived from an EMBL/GenBank/DDBJ whole genome shotgun (WGS) entry which is preliminary data.</text>
</comment>
<sequence>MTTATRREAPNHNTLTCYTRYKCRLPDCVERYRANERTRRRQQRRGEYQRLTDAAPVREHVRHLLATGASPRAIAIRADVAGRVVRDLLPASQAGSRTPRKYRVLADNAAKILAVTPDDVVPHYVPALGSVRRLQALVADGMPMIHIAPHVDLYPSYISSLLWRADELDNHQVFGTTALAITRGYNHLSGKNPLRYGATRKSKALARRIGASRNWPTSKYWARFPDAIDDPHFTPEYKVTKAEILAEETRWLIETAGLTRTEAAERLRKDRSYIDRVLNHVDLKQAA</sequence>
<evidence type="ECO:0000313" key="1">
    <source>
        <dbReference type="EMBL" id="GGS63351.1"/>
    </source>
</evidence>
<name>A0ABQ2TC75_STRBA</name>
<evidence type="ECO:0000313" key="2">
    <source>
        <dbReference type="Proteomes" id="UP000659767"/>
    </source>
</evidence>
<dbReference type="EMBL" id="BMSZ01000012">
    <property type="protein sequence ID" value="GGS63351.1"/>
    <property type="molecule type" value="Genomic_DNA"/>
</dbReference>
<keyword evidence="2" id="KW-1185">Reference proteome</keyword>
<reference evidence="2" key="1">
    <citation type="journal article" date="2019" name="Int. J. Syst. Evol. Microbiol.">
        <title>The Global Catalogue of Microorganisms (GCM) 10K type strain sequencing project: providing services to taxonomists for standard genome sequencing and annotation.</title>
        <authorList>
            <consortium name="The Broad Institute Genomics Platform"/>
            <consortium name="The Broad Institute Genome Sequencing Center for Infectious Disease"/>
            <person name="Wu L."/>
            <person name="Ma J."/>
        </authorList>
    </citation>
    <scope>NUCLEOTIDE SEQUENCE [LARGE SCALE GENOMIC DNA]</scope>
    <source>
        <strain evidence="2">JCM 4350</strain>
    </source>
</reference>
<dbReference type="RefSeq" id="WP_199888826.1">
    <property type="nucleotide sequence ID" value="NZ_BMSZ01000012.1"/>
</dbReference>
<dbReference type="Proteomes" id="UP000659767">
    <property type="component" value="Unassembled WGS sequence"/>
</dbReference>
<organism evidence="1 2">
    <name type="scientific">Streptomyces badius</name>
    <dbReference type="NCBI Taxonomy" id="1941"/>
    <lineage>
        <taxon>Bacteria</taxon>
        <taxon>Bacillati</taxon>
        <taxon>Actinomycetota</taxon>
        <taxon>Actinomycetes</taxon>
        <taxon>Kitasatosporales</taxon>
        <taxon>Streptomycetaceae</taxon>
        <taxon>Streptomyces</taxon>
    </lineage>
</organism>
<protein>
    <submittedName>
        <fullName evidence="1">Uncharacterized protein</fullName>
    </submittedName>
</protein>
<proteinExistence type="predicted"/>
<gene>
    <name evidence="1" type="ORF">GCM10010253_42760</name>
</gene>
<accession>A0ABQ2TC75</accession>